<sequence>MLGRGPRESGVRGVDYFMSSSNLACFSIYVKGIYRFRGIFDNDQ</sequence>
<name>A0A2P6Q3N0_ROSCH</name>
<keyword evidence="2" id="KW-1185">Reference proteome</keyword>
<dbReference type="Gramene" id="PRQ28798">
    <property type="protein sequence ID" value="PRQ28798"/>
    <property type="gene ID" value="RchiOBHm_Chr5g0006881"/>
</dbReference>
<gene>
    <name evidence="1" type="ORF">RchiOBHm_Chr5g0006881</name>
</gene>
<evidence type="ECO:0000313" key="1">
    <source>
        <dbReference type="EMBL" id="PRQ28798.1"/>
    </source>
</evidence>
<dbReference type="Proteomes" id="UP000238479">
    <property type="component" value="Chromosome 5"/>
</dbReference>
<dbReference type="AlphaFoldDB" id="A0A2P6Q3N0"/>
<proteinExistence type="predicted"/>
<reference evidence="1 2" key="1">
    <citation type="journal article" date="2018" name="Nat. Genet.">
        <title>The Rosa genome provides new insights in the design of modern roses.</title>
        <authorList>
            <person name="Bendahmane M."/>
        </authorList>
    </citation>
    <scope>NUCLEOTIDE SEQUENCE [LARGE SCALE GENOMIC DNA]</scope>
    <source>
        <strain evidence="2">cv. Old Blush</strain>
    </source>
</reference>
<organism evidence="1 2">
    <name type="scientific">Rosa chinensis</name>
    <name type="common">China rose</name>
    <dbReference type="NCBI Taxonomy" id="74649"/>
    <lineage>
        <taxon>Eukaryota</taxon>
        <taxon>Viridiplantae</taxon>
        <taxon>Streptophyta</taxon>
        <taxon>Embryophyta</taxon>
        <taxon>Tracheophyta</taxon>
        <taxon>Spermatophyta</taxon>
        <taxon>Magnoliopsida</taxon>
        <taxon>eudicotyledons</taxon>
        <taxon>Gunneridae</taxon>
        <taxon>Pentapetalae</taxon>
        <taxon>rosids</taxon>
        <taxon>fabids</taxon>
        <taxon>Rosales</taxon>
        <taxon>Rosaceae</taxon>
        <taxon>Rosoideae</taxon>
        <taxon>Rosoideae incertae sedis</taxon>
        <taxon>Rosa</taxon>
    </lineage>
</organism>
<dbReference type="EMBL" id="PDCK01000043">
    <property type="protein sequence ID" value="PRQ28798.1"/>
    <property type="molecule type" value="Genomic_DNA"/>
</dbReference>
<accession>A0A2P6Q3N0</accession>
<comment type="caution">
    <text evidence="1">The sequence shown here is derived from an EMBL/GenBank/DDBJ whole genome shotgun (WGS) entry which is preliminary data.</text>
</comment>
<evidence type="ECO:0000313" key="2">
    <source>
        <dbReference type="Proteomes" id="UP000238479"/>
    </source>
</evidence>
<protein>
    <submittedName>
        <fullName evidence="1">Uncharacterized protein</fullName>
    </submittedName>
</protein>